<reference evidence="2" key="1">
    <citation type="submission" date="2021-06" db="EMBL/GenBank/DDBJ databases">
        <authorList>
            <person name="Kallberg Y."/>
            <person name="Tangrot J."/>
            <person name="Rosling A."/>
        </authorList>
    </citation>
    <scope>NUCLEOTIDE SEQUENCE</scope>
    <source>
        <strain evidence="2">FL130A</strain>
    </source>
</reference>
<organism evidence="2 3">
    <name type="scientific">Ambispora leptoticha</name>
    <dbReference type="NCBI Taxonomy" id="144679"/>
    <lineage>
        <taxon>Eukaryota</taxon>
        <taxon>Fungi</taxon>
        <taxon>Fungi incertae sedis</taxon>
        <taxon>Mucoromycota</taxon>
        <taxon>Glomeromycotina</taxon>
        <taxon>Glomeromycetes</taxon>
        <taxon>Archaeosporales</taxon>
        <taxon>Ambisporaceae</taxon>
        <taxon>Ambispora</taxon>
    </lineage>
</organism>
<feature type="coiled-coil region" evidence="1">
    <location>
        <begin position="4"/>
        <end position="51"/>
    </location>
</feature>
<accession>A0A9N9FQS9</accession>
<evidence type="ECO:0000313" key="2">
    <source>
        <dbReference type="EMBL" id="CAG8549894.1"/>
    </source>
</evidence>
<dbReference type="AlphaFoldDB" id="A0A9N9FQS9"/>
<protein>
    <submittedName>
        <fullName evidence="2">5290_t:CDS:1</fullName>
    </submittedName>
</protein>
<name>A0A9N9FQS9_9GLOM</name>
<proteinExistence type="predicted"/>
<gene>
    <name evidence="2" type="ORF">ALEPTO_LOCUS5824</name>
</gene>
<evidence type="ECO:0000256" key="1">
    <source>
        <dbReference type="SAM" id="Coils"/>
    </source>
</evidence>
<keyword evidence="1" id="KW-0175">Coiled coil</keyword>
<keyword evidence="3" id="KW-1185">Reference proteome</keyword>
<dbReference type="Proteomes" id="UP000789508">
    <property type="component" value="Unassembled WGS sequence"/>
</dbReference>
<evidence type="ECO:0000313" key="3">
    <source>
        <dbReference type="Proteomes" id="UP000789508"/>
    </source>
</evidence>
<dbReference type="EMBL" id="CAJVPS010001767">
    <property type="protein sequence ID" value="CAG8549894.1"/>
    <property type="molecule type" value="Genomic_DNA"/>
</dbReference>
<sequence length="103" mass="12468">MEQIEQIETEIQGLKREKRFLEEEQRDADYYEELSEEIEHLNEKIRTRQQLVRTIVNNRNIQNTSQTQHTQPQGEIQELKQILLRLERKVDQLQGQVNQFHLG</sequence>
<comment type="caution">
    <text evidence="2">The sequence shown here is derived from an EMBL/GenBank/DDBJ whole genome shotgun (WGS) entry which is preliminary data.</text>
</comment>